<dbReference type="EMBL" id="CP068176">
    <property type="protein sequence ID" value="QQT87690.1"/>
    <property type="molecule type" value="Genomic_DNA"/>
</dbReference>
<comment type="similarity">
    <text evidence="2">Belongs to the TacA antitoxin family.</text>
</comment>
<evidence type="ECO:0000256" key="2">
    <source>
        <dbReference type="ARBA" id="ARBA00049988"/>
    </source>
</evidence>
<dbReference type="InterPro" id="IPR014795">
    <property type="entry name" value="TacA_1-like"/>
</dbReference>
<gene>
    <name evidence="3" type="ORF">I6I53_08140</name>
</gene>
<dbReference type="PANTHER" id="PTHR35401">
    <property type="entry name" value="COPG FAMILY HELIX-TURN-HELIX PROTEIN-RELATED-RELATED"/>
    <property type="match status" value="1"/>
</dbReference>
<dbReference type="GO" id="GO:0006355">
    <property type="term" value="P:regulation of DNA-templated transcription"/>
    <property type="evidence" value="ECO:0007669"/>
    <property type="project" value="InterPro"/>
</dbReference>
<keyword evidence="1" id="KW-1277">Toxin-antitoxin system</keyword>
<evidence type="ECO:0000313" key="4">
    <source>
        <dbReference type="Proteomes" id="UP000595320"/>
    </source>
</evidence>
<dbReference type="Pfam" id="PF08681">
    <property type="entry name" value="TacA1"/>
    <property type="match status" value="1"/>
</dbReference>
<dbReference type="InterPro" id="IPR010985">
    <property type="entry name" value="Ribbon_hlx_hlx"/>
</dbReference>
<accession>A0A7T9UKZ0</accession>
<dbReference type="Gene3D" id="1.20.5.780">
    <property type="entry name" value="Single helix bin"/>
    <property type="match status" value="1"/>
</dbReference>
<organism evidence="3 4">
    <name type="scientific">Acinetobacter ursingii</name>
    <dbReference type="NCBI Taxonomy" id="108980"/>
    <lineage>
        <taxon>Bacteria</taxon>
        <taxon>Pseudomonadati</taxon>
        <taxon>Pseudomonadota</taxon>
        <taxon>Gammaproteobacteria</taxon>
        <taxon>Moraxellales</taxon>
        <taxon>Moraxellaceae</taxon>
        <taxon>Acinetobacter</taxon>
    </lineage>
</organism>
<proteinExistence type="inferred from homology"/>
<dbReference type="SUPFAM" id="SSF47598">
    <property type="entry name" value="Ribbon-helix-helix"/>
    <property type="match status" value="1"/>
</dbReference>
<reference evidence="3 4" key="1">
    <citation type="submission" date="2021-01" db="EMBL/GenBank/DDBJ databases">
        <title>FDA dAtabase for Regulatory Grade micrObial Sequences (FDA-ARGOS): Supporting development and validation of Infectious Disease Dx tests.</title>
        <authorList>
            <person name="Sproer C."/>
            <person name="Gronow S."/>
            <person name="Severitt S."/>
            <person name="Schroder I."/>
            <person name="Tallon L."/>
            <person name="Sadzewicz L."/>
            <person name="Zhao X."/>
            <person name="Boylan J."/>
            <person name="Ott S."/>
            <person name="Bowen H."/>
            <person name="Vavikolanu K."/>
            <person name="Mehta A."/>
            <person name="Aluvathingal J."/>
            <person name="Nadendla S."/>
            <person name="Lowell S."/>
            <person name="Myers T."/>
            <person name="Yan Y."/>
            <person name="Sichtig H."/>
        </authorList>
    </citation>
    <scope>NUCLEOTIDE SEQUENCE [LARGE SCALE GENOMIC DNA]</scope>
    <source>
        <strain evidence="3 4">FDAARGOS_1096</strain>
    </source>
</reference>
<protein>
    <submittedName>
        <fullName evidence="3">DUF1778 domain-containing protein</fullName>
    </submittedName>
</protein>
<dbReference type="PANTHER" id="PTHR35401:SF2">
    <property type="entry name" value="ABC-TYPE TRANSPORT SYSTEM"/>
    <property type="match status" value="1"/>
</dbReference>
<dbReference type="Proteomes" id="UP000595320">
    <property type="component" value="Chromosome"/>
</dbReference>
<evidence type="ECO:0000256" key="1">
    <source>
        <dbReference type="ARBA" id="ARBA00022649"/>
    </source>
</evidence>
<sequence>MGKFMSTAIERINLRATREAKQVIEQAAALTGTTLSAFMLQHAYEKALNLIEQQQRITLNAADWERLNQALENPAEANEELKALMALGEQLV</sequence>
<evidence type="ECO:0000313" key="3">
    <source>
        <dbReference type="EMBL" id="QQT87690.1"/>
    </source>
</evidence>
<name>A0A7T9UKZ0_9GAMM</name>
<dbReference type="AlphaFoldDB" id="A0A7T9UKZ0"/>